<dbReference type="SMART" id="SM00248">
    <property type="entry name" value="ANK"/>
    <property type="match status" value="1"/>
</dbReference>
<reference evidence="2 3" key="1">
    <citation type="journal article" date="2006" name="Nature">
        <title>Global trends of whole-genome duplications revealed by the ciliate Paramecium tetraurelia.</title>
        <authorList>
            <consortium name="Genoscope"/>
            <person name="Aury J.-M."/>
            <person name="Jaillon O."/>
            <person name="Duret L."/>
            <person name="Noel B."/>
            <person name="Jubin C."/>
            <person name="Porcel B.M."/>
            <person name="Segurens B."/>
            <person name="Daubin V."/>
            <person name="Anthouard V."/>
            <person name="Aiach N."/>
            <person name="Arnaiz O."/>
            <person name="Billaut A."/>
            <person name="Beisson J."/>
            <person name="Blanc I."/>
            <person name="Bouhouche K."/>
            <person name="Camara F."/>
            <person name="Duharcourt S."/>
            <person name="Guigo R."/>
            <person name="Gogendeau D."/>
            <person name="Katinka M."/>
            <person name="Keller A.-M."/>
            <person name="Kissmehl R."/>
            <person name="Klotz C."/>
            <person name="Koll F."/>
            <person name="Le Moue A."/>
            <person name="Lepere C."/>
            <person name="Malinsky S."/>
            <person name="Nowacki M."/>
            <person name="Nowak J.K."/>
            <person name="Plattner H."/>
            <person name="Poulain J."/>
            <person name="Ruiz F."/>
            <person name="Serrano V."/>
            <person name="Zagulski M."/>
            <person name="Dessen P."/>
            <person name="Betermier M."/>
            <person name="Weissenbach J."/>
            <person name="Scarpelli C."/>
            <person name="Schachter V."/>
            <person name="Sperling L."/>
            <person name="Meyer E."/>
            <person name="Cohen J."/>
            <person name="Wincker P."/>
        </authorList>
    </citation>
    <scope>NUCLEOTIDE SEQUENCE [LARGE SCALE GENOMIC DNA]</scope>
    <source>
        <strain evidence="2 3">Stock d4-2</strain>
    </source>
</reference>
<dbReference type="PROSITE" id="PS50088">
    <property type="entry name" value="ANK_REPEAT"/>
    <property type="match status" value="1"/>
</dbReference>
<keyword evidence="1" id="KW-0040">ANK repeat</keyword>
<dbReference type="Proteomes" id="UP000000600">
    <property type="component" value="Unassembled WGS sequence"/>
</dbReference>
<sequence length="340" mass="39872">MYSLPRLTSKSVKTQINTSIETENKKKFHFSDNIMYKMSKQALQDYLKSGVIDQRIIQLNLVKMSKLKNSDLSILNDFYSQPSTSRIEQEQAQQILSKIKTQQIPKNSYFNEKSENKSNQNDLNFYQIEEQLKQCLKTKMNVSKLFNGTYLLDPSINDLTKKSQTSKPYLQMLHRMEPQKRISKKTKSFKRQSSILNPQYCKQYSIQSMEIEDVTDYMSSRLIESKANIEQLVEKYKIIDLTPEQKSFFNLVQKCDIKGLSLLFQDKSFDFSLINSADEKGFYPVHIAIKKQNVSLFKLLLKFGAKLNVTTRNGKTIQDLSQLYENQEILDLIKRNRYFK</sequence>
<keyword evidence="3" id="KW-1185">Reference proteome</keyword>
<dbReference type="InterPro" id="IPR002110">
    <property type="entry name" value="Ankyrin_rpt"/>
</dbReference>
<dbReference type="PROSITE" id="PS50297">
    <property type="entry name" value="ANK_REP_REGION"/>
    <property type="match status" value="1"/>
</dbReference>
<evidence type="ECO:0000313" key="2">
    <source>
        <dbReference type="EMBL" id="CAK60240.1"/>
    </source>
</evidence>
<dbReference type="RefSeq" id="XP_001427638.1">
    <property type="nucleotide sequence ID" value="XM_001427601.1"/>
</dbReference>
<name>A0BNX3_PARTE</name>
<dbReference type="HOGENOM" id="CLU_944784_0_0_1"/>
<feature type="repeat" description="ANK" evidence="1">
    <location>
        <begin position="280"/>
        <end position="312"/>
    </location>
</feature>
<dbReference type="KEGG" id="ptm:GSPATT00030879001"/>
<gene>
    <name evidence="2" type="ORF">GSPATT00030879001</name>
</gene>
<dbReference type="Gene3D" id="1.25.40.20">
    <property type="entry name" value="Ankyrin repeat-containing domain"/>
    <property type="match status" value="1"/>
</dbReference>
<dbReference type="GeneID" id="5013422"/>
<dbReference type="EMBL" id="CT868007">
    <property type="protein sequence ID" value="CAK60240.1"/>
    <property type="molecule type" value="Genomic_DNA"/>
</dbReference>
<proteinExistence type="predicted"/>
<evidence type="ECO:0000313" key="3">
    <source>
        <dbReference type="Proteomes" id="UP000000600"/>
    </source>
</evidence>
<protein>
    <submittedName>
        <fullName evidence="2">Uncharacterized protein</fullName>
    </submittedName>
</protein>
<dbReference type="InParanoid" id="A0BNX3"/>
<dbReference type="AlphaFoldDB" id="A0BNX3"/>
<dbReference type="SUPFAM" id="SSF48403">
    <property type="entry name" value="Ankyrin repeat"/>
    <property type="match status" value="1"/>
</dbReference>
<accession>A0BNX3</accession>
<dbReference type="InterPro" id="IPR036770">
    <property type="entry name" value="Ankyrin_rpt-contain_sf"/>
</dbReference>
<dbReference type="OMA" id="MEPQKRI"/>
<organism evidence="2 3">
    <name type="scientific">Paramecium tetraurelia</name>
    <dbReference type="NCBI Taxonomy" id="5888"/>
    <lineage>
        <taxon>Eukaryota</taxon>
        <taxon>Sar</taxon>
        <taxon>Alveolata</taxon>
        <taxon>Ciliophora</taxon>
        <taxon>Intramacronucleata</taxon>
        <taxon>Oligohymenophorea</taxon>
        <taxon>Peniculida</taxon>
        <taxon>Parameciidae</taxon>
        <taxon>Paramecium</taxon>
    </lineage>
</organism>
<evidence type="ECO:0000256" key="1">
    <source>
        <dbReference type="PROSITE-ProRule" id="PRU00023"/>
    </source>
</evidence>
<dbReference type="OrthoDB" id="5314041at2759"/>